<sequence>MQLVAENLACDRGGRRVFAGVSLKVASGTALAVTGANGVGKSSLLRQLAGLVPVAEGVIRLEGGDDERPPFEHCHYFGHQDALKPSLSVAENLAFWQAFTASAPGLKAGAPARGVDEALEFIGLAHAATLPAAYLSAGQRRRLSLARLLVVERPVWLLDEPAAALDASSEGRLCELMSAHLEAGGLILAATHQPLRLANTATLHLQAAQ</sequence>
<name>A0A839AHS1_9HYPH</name>
<proteinExistence type="inferred from homology"/>
<dbReference type="InterPro" id="IPR027417">
    <property type="entry name" value="P-loop_NTPase"/>
</dbReference>
<dbReference type="PROSITE" id="PS50893">
    <property type="entry name" value="ABC_TRANSPORTER_2"/>
    <property type="match status" value="1"/>
</dbReference>
<dbReference type="AlphaFoldDB" id="A0A839AHS1"/>
<dbReference type="PANTHER" id="PTHR43499:SF1">
    <property type="entry name" value="ABC TRANSPORTER I FAMILY MEMBER 1"/>
    <property type="match status" value="1"/>
</dbReference>
<dbReference type="RefSeq" id="WP_182167091.1">
    <property type="nucleotide sequence ID" value="NZ_JACFXV010000063.1"/>
</dbReference>
<evidence type="ECO:0000256" key="6">
    <source>
        <dbReference type="ARBA" id="ARBA00022967"/>
    </source>
</evidence>
<keyword evidence="2" id="KW-0813">Transport</keyword>
<keyword evidence="7" id="KW-0472">Membrane</keyword>
<dbReference type="GO" id="GO:0005524">
    <property type="term" value="F:ATP binding"/>
    <property type="evidence" value="ECO:0007669"/>
    <property type="project" value="UniProtKB-KW"/>
</dbReference>
<organism evidence="9 10">
    <name type="scientific">Stappia albiluteola</name>
    <dbReference type="NCBI Taxonomy" id="2758565"/>
    <lineage>
        <taxon>Bacteria</taxon>
        <taxon>Pseudomonadati</taxon>
        <taxon>Pseudomonadota</taxon>
        <taxon>Alphaproteobacteria</taxon>
        <taxon>Hyphomicrobiales</taxon>
        <taxon>Stappiaceae</taxon>
        <taxon>Stappia</taxon>
    </lineage>
</organism>
<evidence type="ECO:0000313" key="10">
    <source>
        <dbReference type="Proteomes" id="UP000541109"/>
    </source>
</evidence>
<protein>
    <submittedName>
        <fullName evidence="9">Heme ABC exporter ATP-binding protein CcmA</fullName>
    </submittedName>
</protein>
<keyword evidence="10" id="KW-1185">Reference proteome</keyword>
<evidence type="ECO:0000256" key="7">
    <source>
        <dbReference type="ARBA" id="ARBA00023136"/>
    </source>
</evidence>
<evidence type="ECO:0000256" key="4">
    <source>
        <dbReference type="ARBA" id="ARBA00022748"/>
    </source>
</evidence>
<dbReference type="GO" id="GO:0016887">
    <property type="term" value="F:ATP hydrolysis activity"/>
    <property type="evidence" value="ECO:0007669"/>
    <property type="project" value="InterPro"/>
</dbReference>
<reference evidence="9 10" key="1">
    <citation type="submission" date="2020-07" db="EMBL/GenBank/DDBJ databases">
        <title>Stappia sp., F7233, whole genome shotgun sequencing project.</title>
        <authorList>
            <person name="Jiang S."/>
            <person name="Liu Z.W."/>
            <person name="Du Z.J."/>
        </authorList>
    </citation>
    <scope>NUCLEOTIDE SEQUENCE [LARGE SCALE GENOMIC DNA]</scope>
    <source>
        <strain evidence="9 10">F7233</strain>
    </source>
</reference>
<comment type="similarity">
    <text evidence="1">Belongs to the ABC transporter superfamily.</text>
</comment>
<feature type="domain" description="ABC transporter" evidence="8">
    <location>
        <begin position="3"/>
        <end position="208"/>
    </location>
</feature>
<dbReference type="SUPFAM" id="SSF52540">
    <property type="entry name" value="P-loop containing nucleoside triphosphate hydrolases"/>
    <property type="match status" value="1"/>
</dbReference>
<dbReference type="PANTHER" id="PTHR43499">
    <property type="entry name" value="ABC TRANSPORTER I FAMILY MEMBER 1"/>
    <property type="match status" value="1"/>
</dbReference>
<dbReference type="Pfam" id="PF00005">
    <property type="entry name" value="ABC_tran"/>
    <property type="match status" value="1"/>
</dbReference>
<evidence type="ECO:0000256" key="2">
    <source>
        <dbReference type="ARBA" id="ARBA00022448"/>
    </source>
</evidence>
<dbReference type="InterPro" id="IPR003593">
    <property type="entry name" value="AAA+_ATPase"/>
</dbReference>
<dbReference type="GO" id="GO:0022857">
    <property type="term" value="F:transmembrane transporter activity"/>
    <property type="evidence" value="ECO:0007669"/>
    <property type="project" value="InterPro"/>
</dbReference>
<dbReference type="Gene3D" id="3.40.50.300">
    <property type="entry name" value="P-loop containing nucleotide triphosphate hydrolases"/>
    <property type="match status" value="1"/>
</dbReference>
<gene>
    <name evidence="9" type="primary">ccmA</name>
    <name evidence="9" type="ORF">H2509_15965</name>
</gene>
<keyword evidence="6" id="KW-1278">Translocase</keyword>
<dbReference type="PROSITE" id="PS00211">
    <property type="entry name" value="ABC_TRANSPORTER_1"/>
    <property type="match status" value="1"/>
</dbReference>
<keyword evidence="4" id="KW-0201">Cytochrome c-type biogenesis</keyword>
<evidence type="ECO:0000256" key="5">
    <source>
        <dbReference type="ARBA" id="ARBA00022840"/>
    </source>
</evidence>
<evidence type="ECO:0000313" key="9">
    <source>
        <dbReference type="EMBL" id="MBA5778626.1"/>
    </source>
</evidence>
<evidence type="ECO:0000259" key="8">
    <source>
        <dbReference type="PROSITE" id="PS50893"/>
    </source>
</evidence>
<dbReference type="EMBL" id="JACFXV010000063">
    <property type="protein sequence ID" value="MBA5778626.1"/>
    <property type="molecule type" value="Genomic_DNA"/>
</dbReference>
<dbReference type="NCBIfam" id="TIGR01189">
    <property type="entry name" value="ccmA"/>
    <property type="match status" value="1"/>
</dbReference>
<evidence type="ECO:0000256" key="1">
    <source>
        <dbReference type="ARBA" id="ARBA00005417"/>
    </source>
</evidence>
<accession>A0A839AHS1</accession>
<dbReference type="SMART" id="SM00382">
    <property type="entry name" value="AAA"/>
    <property type="match status" value="1"/>
</dbReference>
<keyword evidence="3" id="KW-0547">Nucleotide-binding</keyword>
<dbReference type="Proteomes" id="UP000541109">
    <property type="component" value="Unassembled WGS sequence"/>
</dbReference>
<dbReference type="InterPro" id="IPR005895">
    <property type="entry name" value="ABC_transptr_haem_export_CcmA"/>
</dbReference>
<dbReference type="InterPro" id="IPR017871">
    <property type="entry name" value="ABC_transporter-like_CS"/>
</dbReference>
<comment type="caution">
    <text evidence="9">The sequence shown here is derived from an EMBL/GenBank/DDBJ whole genome shotgun (WGS) entry which is preliminary data.</text>
</comment>
<keyword evidence="5 9" id="KW-0067">ATP-binding</keyword>
<dbReference type="GO" id="GO:0017004">
    <property type="term" value="P:cytochrome complex assembly"/>
    <property type="evidence" value="ECO:0007669"/>
    <property type="project" value="UniProtKB-KW"/>
</dbReference>
<dbReference type="InterPro" id="IPR003439">
    <property type="entry name" value="ABC_transporter-like_ATP-bd"/>
</dbReference>
<evidence type="ECO:0000256" key="3">
    <source>
        <dbReference type="ARBA" id="ARBA00022741"/>
    </source>
</evidence>